<proteinExistence type="predicted"/>
<gene>
    <name evidence="2" type="ORF">PPRIM_AZ9-3.1.T0370275</name>
</gene>
<protein>
    <submittedName>
        <fullName evidence="2">Uncharacterized protein</fullName>
    </submittedName>
</protein>
<organism evidence="2 3">
    <name type="scientific">Paramecium primaurelia</name>
    <dbReference type="NCBI Taxonomy" id="5886"/>
    <lineage>
        <taxon>Eukaryota</taxon>
        <taxon>Sar</taxon>
        <taxon>Alveolata</taxon>
        <taxon>Ciliophora</taxon>
        <taxon>Intramacronucleata</taxon>
        <taxon>Oligohymenophorea</taxon>
        <taxon>Peniculida</taxon>
        <taxon>Parameciidae</taxon>
        <taxon>Paramecium</taxon>
    </lineage>
</organism>
<keyword evidence="3" id="KW-1185">Reference proteome</keyword>
<evidence type="ECO:0000313" key="3">
    <source>
        <dbReference type="Proteomes" id="UP000688137"/>
    </source>
</evidence>
<dbReference type="Proteomes" id="UP000688137">
    <property type="component" value="Unassembled WGS sequence"/>
</dbReference>
<reference evidence="2" key="1">
    <citation type="submission" date="2021-01" db="EMBL/GenBank/DDBJ databases">
        <authorList>
            <consortium name="Genoscope - CEA"/>
            <person name="William W."/>
        </authorList>
    </citation>
    <scope>NUCLEOTIDE SEQUENCE</scope>
</reference>
<evidence type="ECO:0000256" key="1">
    <source>
        <dbReference type="SAM" id="MobiDB-lite"/>
    </source>
</evidence>
<sequence length="123" mass="14178">MNFDDASLSSLHTYRVKTRQQQKGIQPSIQKSKRKYCHISPDRKNQLISLVLDKKLRIKDAAAICSLNYSTAKTILYTLRHRPPKQAIVKPISNSKQLNLTMRILINGKLVNEYDFYAKSNKS</sequence>
<feature type="region of interest" description="Disordered" evidence="1">
    <location>
        <begin position="17"/>
        <end position="36"/>
    </location>
</feature>
<accession>A0A8S1LGT6</accession>
<dbReference type="EMBL" id="CAJJDM010000036">
    <property type="protein sequence ID" value="CAD8065445.1"/>
    <property type="molecule type" value="Genomic_DNA"/>
</dbReference>
<dbReference type="AlphaFoldDB" id="A0A8S1LGT6"/>
<dbReference type="OMA" id="NEYDFYA"/>
<comment type="caution">
    <text evidence="2">The sequence shown here is derived from an EMBL/GenBank/DDBJ whole genome shotgun (WGS) entry which is preliminary data.</text>
</comment>
<feature type="compositionally biased region" description="Polar residues" evidence="1">
    <location>
        <begin position="21"/>
        <end position="30"/>
    </location>
</feature>
<evidence type="ECO:0000313" key="2">
    <source>
        <dbReference type="EMBL" id="CAD8065445.1"/>
    </source>
</evidence>
<name>A0A8S1LGT6_PARPR</name>